<organism evidence="1 2">
    <name type="scientific">Nocardioides oleivorans</name>
    <dbReference type="NCBI Taxonomy" id="273676"/>
    <lineage>
        <taxon>Bacteria</taxon>
        <taxon>Bacillati</taxon>
        <taxon>Actinomycetota</taxon>
        <taxon>Actinomycetes</taxon>
        <taxon>Propionibacteriales</taxon>
        <taxon>Nocardioidaceae</taxon>
        <taxon>Nocardioides</taxon>
    </lineage>
</organism>
<dbReference type="AlphaFoldDB" id="A0A4V1RKR3"/>
<comment type="caution">
    <text evidence="1">The sequence shown here is derived from an EMBL/GenBank/DDBJ whole genome shotgun (WGS) entry which is preliminary data.</text>
</comment>
<sequence>MTRIPEEFLHGPFGRRSALDAGITARVLEGVRFRRVHEAVYVHRDHETTWADHVEAARLALPHAARTTGTTRLRQLGIDVGSPFPLHFVVEGDLHLVLDGVFLHRTVKIPPCDEDGVSVEAAYVAYCADARLIDAIRIGCFLLYQQRLDGVLLDQLLTDEKWRRGAAETAYALPFLDDRPRSIPEAELLAYVVFAGLPVPEVNERTTLPDGTELTPDQHFEDYDLVVEYEGGQHLDDRGQYLADIDRYAAYRRNATAYEQVTKELMRSPRATVRRIHGALRKQGHGGPEPDFEGAWLMLFRRLEDLVKEARAA</sequence>
<accession>A0A4V1RKR3</accession>
<name>A0A4V1RKR3_9ACTN</name>
<protein>
    <recommendedName>
        <fullName evidence="3">DUF559 domain-containing protein</fullName>
    </recommendedName>
</protein>
<evidence type="ECO:0008006" key="3">
    <source>
        <dbReference type="Google" id="ProtNLM"/>
    </source>
</evidence>
<dbReference type="Proteomes" id="UP000294071">
    <property type="component" value="Unassembled WGS sequence"/>
</dbReference>
<gene>
    <name evidence="1" type="ORF">EUA93_01725</name>
</gene>
<evidence type="ECO:0000313" key="1">
    <source>
        <dbReference type="EMBL" id="RYB93182.1"/>
    </source>
</evidence>
<reference evidence="1 2" key="1">
    <citation type="submission" date="2019-01" db="EMBL/GenBank/DDBJ databases">
        <title>Novel species of Nocardioides.</title>
        <authorList>
            <person name="Liu Q."/>
            <person name="Xin Y.-H."/>
        </authorList>
    </citation>
    <scope>NUCLEOTIDE SEQUENCE [LARGE SCALE GENOMIC DNA]</scope>
    <source>
        <strain evidence="1 2">CGMCC 4.6882</strain>
    </source>
</reference>
<keyword evidence="2" id="KW-1185">Reference proteome</keyword>
<evidence type="ECO:0000313" key="2">
    <source>
        <dbReference type="Proteomes" id="UP000294071"/>
    </source>
</evidence>
<proteinExistence type="predicted"/>
<dbReference type="RefSeq" id="WP_129398193.1">
    <property type="nucleotide sequence ID" value="NZ_SDWT01000001.1"/>
</dbReference>
<dbReference type="EMBL" id="SDWT01000001">
    <property type="protein sequence ID" value="RYB93182.1"/>
    <property type="molecule type" value="Genomic_DNA"/>
</dbReference>
<dbReference type="OrthoDB" id="3173471at2"/>